<keyword evidence="2" id="KW-0472">Membrane</keyword>
<feature type="domain" description="Ig-like" evidence="5">
    <location>
        <begin position="35"/>
        <end position="106"/>
    </location>
</feature>
<evidence type="ECO:0000259" key="5">
    <source>
        <dbReference type="PROSITE" id="PS50835"/>
    </source>
</evidence>
<feature type="domain" description="EGF-like" evidence="4">
    <location>
        <begin position="116"/>
        <end position="157"/>
    </location>
</feature>
<evidence type="ECO:0000259" key="4">
    <source>
        <dbReference type="PROSITE" id="PS50026"/>
    </source>
</evidence>
<dbReference type="InterPro" id="IPR013783">
    <property type="entry name" value="Ig-like_fold"/>
</dbReference>
<keyword evidence="7" id="KW-1185">Reference proteome</keyword>
<keyword evidence="1" id="KW-1015">Disulfide bond</keyword>
<dbReference type="EnsemblMetazoa" id="CJA17684.1">
    <property type="protein sequence ID" value="CJA17684.1"/>
    <property type="gene ID" value="WBGene00136888"/>
</dbReference>
<reference evidence="7" key="1">
    <citation type="submission" date="2010-08" db="EMBL/GenBank/DDBJ databases">
        <authorList>
            <consortium name="Caenorhabditis japonica Sequencing Consortium"/>
            <person name="Wilson R.K."/>
        </authorList>
    </citation>
    <scope>NUCLEOTIDE SEQUENCE [LARGE SCALE GENOMIC DNA]</scope>
    <source>
        <strain evidence="7">DF5081</strain>
    </source>
</reference>
<sequence length="225" mass="24929">MNNMAQILLFLSAIFGSAIAGEHILRLKGTTLIGVEQSSSVLIRCEHPAGKVESLRWLQGGTAIKPEYVKNKSDASYVEITNYQAEQNDGVYECSAPGMSASYRLKGEKKHVLPEGFRYCYGEEMASCKHAEECLVEISTTHFSCVCEKGFSGEACDMISDMVRTHSITTAPVCAYWPPVVTLLAFIAVIVLLAYGLYKFKVRNPHHYSKYVTTVTNNNNNKPPM</sequence>
<feature type="disulfide bond" evidence="1">
    <location>
        <begin position="147"/>
        <end position="156"/>
    </location>
</feature>
<evidence type="ECO:0000256" key="3">
    <source>
        <dbReference type="SAM" id="SignalP"/>
    </source>
</evidence>
<dbReference type="Gene3D" id="2.60.40.10">
    <property type="entry name" value="Immunoglobulins"/>
    <property type="match status" value="1"/>
</dbReference>
<feature type="signal peptide" evidence="3">
    <location>
        <begin position="1"/>
        <end position="20"/>
    </location>
</feature>
<keyword evidence="2" id="KW-1133">Transmembrane helix</keyword>
<dbReference type="PROSITE" id="PS00022">
    <property type="entry name" value="EGF_1"/>
    <property type="match status" value="1"/>
</dbReference>
<organism evidence="6 7">
    <name type="scientific">Caenorhabditis japonica</name>
    <dbReference type="NCBI Taxonomy" id="281687"/>
    <lineage>
        <taxon>Eukaryota</taxon>
        <taxon>Metazoa</taxon>
        <taxon>Ecdysozoa</taxon>
        <taxon>Nematoda</taxon>
        <taxon>Chromadorea</taxon>
        <taxon>Rhabditida</taxon>
        <taxon>Rhabditina</taxon>
        <taxon>Rhabditomorpha</taxon>
        <taxon>Rhabditoidea</taxon>
        <taxon>Rhabditidae</taxon>
        <taxon>Peloderinae</taxon>
        <taxon>Caenorhabditis</taxon>
    </lineage>
</organism>
<dbReference type="PROSITE" id="PS01186">
    <property type="entry name" value="EGF_2"/>
    <property type="match status" value="1"/>
</dbReference>
<dbReference type="Proteomes" id="UP000005237">
    <property type="component" value="Unassembled WGS sequence"/>
</dbReference>
<dbReference type="PROSITE" id="PS50026">
    <property type="entry name" value="EGF_3"/>
    <property type="match status" value="1"/>
</dbReference>
<feature type="transmembrane region" description="Helical" evidence="2">
    <location>
        <begin position="176"/>
        <end position="198"/>
    </location>
</feature>
<evidence type="ECO:0008006" key="8">
    <source>
        <dbReference type="Google" id="ProtNLM"/>
    </source>
</evidence>
<evidence type="ECO:0000313" key="7">
    <source>
        <dbReference type="Proteomes" id="UP000005237"/>
    </source>
</evidence>
<dbReference type="InterPro" id="IPR007110">
    <property type="entry name" value="Ig-like_dom"/>
</dbReference>
<evidence type="ECO:0000256" key="1">
    <source>
        <dbReference type="PROSITE-ProRule" id="PRU00076"/>
    </source>
</evidence>
<evidence type="ECO:0000256" key="2">
    <source>
        <dbReference type="SAM" id="Phobius"/>
    </source>
</evidence>
<dbReference type="Gene3D" id="2.10.25.10">
    <property type="entry name" value="Laminin"/>
    <property type="match status" value="1"/>
</dbReference>
<keyword evidence="2" id="KW-0812">Transmembrane</keyword>
<name>A0A8R1E1H4_CAEJA</name>
<keyword evidence="3" id="KW-0732">Signal</keyword>
<feature type="disulfide bond" evidence="1">
    <location>
        <begin position="128"/>
        <end position="145"/>
    </location>
</feature>
<proteinExistence type="predicted"/>
<dbReference type="AlphaFoldDB" id="A0A8R1E1H4"/>
<dbReference type="InterPro" id="IPR000742">
    <property type="entry name" value="EGF"/>
</dbReference>
<reference evidence="6" key="2">
    <citation type="submission" date="2022-06" db="UniProtKB">
        <authorList>
            <consortium name="EnsemblMetazoa"/>
        </authorList>
    </citation>
    <scope>IDENTIFICATION</scope>
    <source>
        <strain evidence="6">DF5081</strain>
    </source>
</reference>
<dbReference type="PROSITE" id="PS50835">
    <property type="entry name" value="IG_LIKE"/>
    <property type="match status" value="1"/>
</dbReference>
<feature type="chain" id="PRO_5035727007" description="EGF-like domain-containing protein" evidence="3">
    <location>
        <begin position="21"/>
        <end position="225"/>
    </location>
</feature>
<keyword evidence="1" id="KW-0245">EGF-like domain</keyword>
<evidence type="ECO:0000313" key="6">
    <source>
        <dbReference type="EnsemblMetazoa" id="CJA17684.1"/>
    </source>
</evidence>
<accession>A0A8R1E1H4</accession>
<protein>
    <recommendedName>
        <fullName evidence="8">EGF-like domain-containing protein</fullName>
    </recommendedName>
</protein>
<dbReference type="SUPFAM" id="SSF57196">
    <property type="entry name" value="EGF/Laminin"/>
    <property type="match status" value="1"/>
</dbReference>
<comment type="caution">
    <text evidence="1">Lacks conserved residue(s) required for the propagation of feature annotation.</text>
</comment>